<feature type="domain" description="Flavodoxin" evidence="1">
    <location>
        <begin position="4"/>
        <end position="126"/>
    </location>
</feature>
<dbReference type="STRING" id="161896.UL81_04285"/>
<dbReference type="InterPro" id="IPR026816">
    <property type="entry name" value="Flavodoxin_dom"/>
</dbReference>
<dbReference type="AlphaFoldDB" id="A0A0F6QW89"/>
<dbReference type="SUPFAM" id="SSF52218">
    <property type="entry name" value="Flavoproteins"/>
    <property type="match status" value="1"/>
</dbReference>
<dbReference type="RefSeq" id="WP_035105782.1">
    <property type="nucleotide sequence ID" value="NZ_CP011311.1"/>
</dbReference>
<evidence type="ECO:0000259" key="1">
    <source>
        <dbReference type="Pfam" id="PF12724"/>
    </source>
</evidence>
<dbReference type="OrthoDB" id="4878515at2"/>
<evidence type="ECO:0000313" key="3">
    <source>
        <dbReference type="Proteomes" id="UP000033566"/>
    </source>
</evidence>
<accession>A0A0F6QW89</accession>
<protein>
    <submittedName>
        <fullName evidence="2">Flavodoxin</fullName>
    </submittedName>
</protein>
<keyword evidence="3" id="KW-1185">Reference proteome</keyword>
<proteinExistence type="predicted"/>
<dbReference type="Pfam" id="PF12724">
    <property type="entry name" value="Flavodoxin_5"/>
    <property type="match status" value="1"/>
</dbReference>
<dbReference type="PATRIC" id="fig|161896.4.peg.841"/>
<dbReference type="Proteomes" id="UP000033566">
    <property type="component" value="Chromosome"/>
</dbReference>
<reference evidence="2 3" key="1">
    <citation type="journal article" date="2015" name="Genome Announc.">
        <title>Complete Genome Sequence of Corynebacterium camporealensis DSM 44610, Isolated from the Milk of a Manchega Sheep with Subclinical Mastitis.</title>
        <authorList>
            <person name="Ruckert C."/>
            <person name="Albersmeier A."/>
            <person name="Winkler A."/>
            <person name="Tauch A."/>
        </authorList>
    </citation>
    <scope>NUCLEOTIDE SEQUENCE [LARGE SCALE GENOMIC DNA]</scope>
    <source>
        <strain evidence="2 3">DSM 44610</strain>
    </source>
</reference>
<sequence>MATIVYDSFYGSTRQYADALAVLIDATVVPLAEANGEELIAAGEPVIVLSPVHGPQIRGAEFVAKHRWGKTPVAVAAVGMTLLDEARQKDQLARIVGENIPRFYLPGRLNYSQLSQSHRTVMRTIVTALRLKPLKSANEKAMVKGYDKDIDRVDIDELKPLVKWARS</sequence>
<dbReference type="HOGENOM" id="CLU_108839_1_0_11"/>
<name>A0A0F6QW89_9CORY</name>
<evidence type="ECO:0000313" key="2">
    <source>
        <dbReference type="EMBL" id="AKE38830.1"/>
    </source>
</evidence>
<dbReference type="EMBL" id="CP011311">
    <property type="protein sequence ID" value="AKE38830.1"/>
    <property type="molecule type" value="Genomic_DNA"/>
</dbReference>
<dbReference type="InterPro" id="IPR029039">
    <property type="entry name" value="Flavoprotein-like_sf"/>
</dbReference>
<organism evidence="2 3">
    <name type="scientific">Corynebacterium camporealensis</name>
    <dbReference type="NCBI Taxonomy" id="161896"/>
    <lineage>
        <taxon>Bacteria</taxon>
        <taxon>Bacillati</taxon>
        <taxon>Actinomycetota</taxon>
        <taxon>Actinomycetes</taxon>
        <taxon>Mycobacteriales</taxon>
        <taxon>Corynebacteriaceae</taxon>
        <taxon>Corynebacterium</taxon>
    </lineage>
</organism>
<gene>
    <name evidence="2" type="ORF">UL81_04285</name>
</gene>
<dbReference type="KEGG" id="ccj:UL81_04285"/>